<dbReference type="SUPFAM" id="SSF53067">
    <property type="entry name" value="Actin-like ATPase domain"/>
    <property type="match status" value="1"/>
</dbReference>
<dbReference type="Proteomes" id="UP000094527">
    <property type="component" value="Unassembled WGS sequence"/>
</dbReference>
<keyword evidence="2" id="KW-0547">Nucleotide-binding</keyword>
<dbReference type="AlphaFoldDB" id="A0A1D2M4F7"/>
<dbReference type="InterPro" id="IPR043129">
    <property type="entry name" value="ATPase_NBD"/>
</dbReference>
<dbReference type="PROSITE" id="PS00297">
    <property type="entry name" value="HSP70_1"/>
    <property type="match status" value="1"/>
</dbReference>
<proteinExistence type="inferred from homology"/>
<evidence type="ECO:0000256" key="2">
    <source>
        <dbReference type="ARBA" id="ARBA00022741"/>
    </source>
</evidence>
<reference evidence="4 5" key="1">
    <citation type="journal article" date="2016" name="Genome Biol. Evol.">
        <title>Gene Family Evolution Reflects Adaptation to Soil Environmental Stressors in the Genome of the Collembolan Orchesella cincta.</title>
        <authorList>
            <person name="Faddeeva-Vakhrusheva A."/>
            <person name="Derks M.F."/>
            <person name="Anvar S.Y."/>
            <person name="Agamennone V."/>
            <person name="Suring W."/>
            <person name="Smit S."/>
            <person name="van Straalen N.M."/>
            <person name="Roelofs D."/>
        </authorList>
    </citation>
    <scope>NUCLEOTIDE SEQUENCE [LARGE SCALE GENOMIC DNA]</scope>
    <source>
        <tissue evidence="4">Mixed pool</tissue>
    </source>
</reference>
<name>A0A1D2M4F7_ORCCI</name>
<evidence type="ECO:0000256" key="1">
    <source>
        <dbReference type="ARBA" id="ARBA00007381"/>
    </source>
</evidence>
<comment type="caution">
    <text evidence="4">The sequence shown here is derived from an EMBL/GenBank/DDBJ whole genome shotgun (WGS) entry which is preliminary data.</text>
</comment>
<dbReference type="Gene3D" id="3.30.420.40">
    <property type="match status" value="1"/>
</dbReference>
<evidence type="ECO:0000313" key="4">
    <source>
        <dbReference type="EMBL" id="ODM87853.1"/>
    </source>
</evidence>
<accession>A0A1D2M4F7</accession>
<sequence length="132" mass="14831">MTISVKSNSYPNVGAINKLHKKVVDKIIDSLTRRDSIQLSPEQRQNLFDCMEDSVTKYRIDFSLNSSNQMEDPAIGIDLGTTYCCVTVIWRDQRMKIISSSEGSDTTPSYVAFHEDGSHVVGKLQKTLLIES</sequence>
<dbReference type="FunFam" id="3.30.420.40:FF:000028">
    <property type="entry name" value="heat shock 70 kDa protein-like"/>
    <property type="match status" value="1"/>
</dbReference>
<dbReference type="PRINTS" id="PR00301">
    <property type="entry name" value="HEATSHOCK70"/>
</dbReference>
<evidence type="ECO:0000313" key="5">
    <source>
        <dbReference type="Proteomes" id="UP000094527"/>
    </source>
</evidence>
<protein>
    <submittedName>
        <fullName evidence="4">Putative mediator of RNA polymerase II transcription subunit 37e</fullName>
    </submittedName>
</protein>
<gene>
    <name evidence="4" type="ORF">Ocin01_18829</name>
</gene>
<dbReference type="GO" id="GO:0005524">
    <property type="term" value="F:ATP binding"/>
    <property type="evidence" value="ECO:0007669"/>
    <property type="project" value="UniProtKB-KW"/>
</dbReference>
<comment type="similarity">
    <text evidence="1">Belongs to the heat shock protein 70 family.</text>
</comment>
<keyword evidence="5" id="KW-1185">Reference proteome</keyword>
<dbReference type="EMBL" id="LJIJ01004545">
    <property type="protein sequence ID" value="ODM87853.1"/>
    <property type="molecule type" value="Genomic_DNA"/>
</dbReference>
<organism evidence="4 5">
    <name type="scientific">Orchesella cincta</name>
    <name type="common">Springtail</name>
    <name type="synonym">Podura cincta</name>
    <dbReference type="NCBI Taxonomy" id="48709"/>
    <lineage>
        <taxon>Eukaryota</taxon>
        <taxon>Metazoa</taxon>
        <taxon>Ecdysozoa</taxon>
        <taxon>Arthropoda</taxon>
        <taxon>Hexapoda</taxon>
        <taxon>Collembola</taxon>
        <taxon>Entomobryomorpha</taxon>
        <taxon>Entomobryoidea</taxon>
        <taxon>Orchesellidae</taxon>
        <taxon>Orchesellinae</taxon>
        <taxon>Orchesella</taxon>
    </lineage>
</organism>
<dbReference type="STRING" id="48709.A0A1D2M4F7"/>
<dbReference type="OrthoDB" id="2401965at2759"/>
<dbReference type="InterPro" id="IPR018181">
    <property type="entry name" value="Heat_shock_70_CS"/>
</dbReference>
<dbReference type="GO" id="GO:0140662">
    <property type="term" value="F:ATP-dependent protein folding chaperone"/>
    <property type="evidence" value="ECO:0007669"/>
    <property type="project" value="InterPro"/>
</dbReference>
<dbReference type="Pfam" id="PF00012">
    <property type="entry name" value="HSP70"/>
    <property type="match status" value="1"/>
</dbReference>
<keyword evidence="3" id="KW-0067">ATP-binding</keyword>
<dbReference type="InterPro" id="IPR013126">
    <property type="entry name" value="Hsp_70_fam"/>
</dbReference>
<evidence type="ECO:0000256" key="3">
    <source>
        <dbReference type="ARBA" id="ARBA00022840"/>
    </source>
</evidence>